<comment type="subunit">
    <text evidence="3 11">Monomer.</text>
</comment>
<reference evidence="14" key="1">
    <citation type="submission" date="2022-01" db="EMBL/GenBank/DDBJ databases">
        <title>Genome Sequence Resource for Two Populations of Ditylenchus destructor, the Migratory Endoparasitic Phytonematode.</title>
        <authorList>
            <person name="Zhang H."/>
            <person name="Lin R."/>
            <person name="Xie B."/>
        </authorList>
    </citation>
    <scope>NUCLEOTIDE SEQUENCE</scope>
    <source>
        <strain evidence="14">BazhouSP</strain>
    </source>
</reference>
<keyword evidence="8 11" id="KW-0694">RNA-binding</keyword>
<dbReference type="InterPro" id="IPR037227">
    <property type="entry name" value="EndoU-like"/>
</dbReference>
<protein>
    <submittedName>
        <fullName evidence="14">Endoribonuclease xendoU domain-containing protein</fullName>
    </submittedName>
</protein>
<evidence type="ECO:0000259" key="13">
    <source>
        <dbReference type="PROSITE" id="PS51959"/>
    </source>
</evidence>
<dbReference type="InterPro" id="IPR039787">
    <property type="entry name" value="ENDOU"/>
</dbReference>
<name>A0AAD4R6F1_9BILA</name>
<keyword evidence="4 11" id="KW-0540">Nuclease</keyword>
<comment type="cofactor">
    <cofactor evidence="1 11">
        <name>Mn(2+)</name>
        <dbReference type="ChEBI" id="CHEBI:29035"/>
    </cofactor>
</comment>
<organism evidence="14 15">
    <name type="scientific">Ditylenchus destructor</name>
    <dbReference type="NCBI Taxonomy" id="166010"/>
    <lineage>
        <taxon>Eukaryota</taxon>
        <taxon>Metazoa</taxon>
        <taxon>Ecdysozoa</taxon>
        <taxon>Nematoda</taxon>
        <taxon>Chromadorea</taxon>
        <taxon>Rhabditida</taxon>
        <taxon>Tylenchina</taxon>
        <taxon>Tylenchomorpha</taxon>
        <taxon>Sphaerularioidea</taxon>
        <taxon>Anguinidae</taxon>
        <taxon>Anguininae</taxon>
        <taxon>Ditylenchus</taxon>
    </lineage>
</organism>
<dbReference type="PROSITE" id="PS51959">
    <property type="entry name" value="ENDOU"/>
    <property type="match status" value="1"/>
</dbReference>
<evidence type="ECO:0000256" key="5">
    <source>
        <dbReference type="ARBA" id="ARBA00022723"/>
    </source>
</evidence>
<dbReference type="GO" id="GO:0003723">
    <property type="term" value="F:RNA binding"/>
    <property type="evidence" value="ECO:0007669"/>
    <property type="project" value="UniProtKB-UniRule"/>
</dbReference>
<evidence type="ECO:0000256" key="3">
    <source>
        <dbReference type="ARBA" id="ARBA00011245"/>
    </source>
</evidence>
<keyword evidence="15" id="KW-1185">Reference proteome</keyword>
<proteinExistence type="inferred from homology"/>
<feature type="chain" id="PRO_5041766074" evidence="11">
    <location>
        <begin position="24"/>
        <end position="501"/>
    </location>
</feature>
<evidence type="ECO:0000256" key="6">
    <source>
        <dbReference type="ARBA" id="ARBA00022759"/>
    </source>
</evidence>
<comment type="caution">
    <text evidence="14">The sequence shown here is derived from an EMBL/GenBank/DDBJ whole genome shotgun (WGS) entry which is preliminary data.</text>
</comment>
<accession>A0AAD4R6F1</accession>
<sequence>MRPHRKYLLCFLTIATSAHFTYTDNKVPVWRRKDATGAPTREGQPIGQTKKRPADDGVVKPMGQTNGQSNETIKKRLAESPPPAPEQKRRFVIHRQVLQTVNPTSAEGMRNQKPGNLTTWSKKLKPPWRKLNGSWRAGNDSSSIDPGLIKGIDWTYNKELDDLFMRMLQADEESPWPWNAKKPLIEYNFYGKRESITLGTPLFKKVDEKLFEKAQYQKMKEILTNYNQLFQPWICEEEKPNKERENKLDEFWKIMLDNKVFQIGLNYLADKLNVPRKSDGKNSSKQASIEDLAKELWLTKYSRCNKDCNSKLPKTSSGFKHVILGEETCKNCNNSQCEIENRKEIKYMQGQHQWFTPYIAETEGRLQYYDYYRSHDSWVDLRYGFKWSQSSDEIVRGGSHFQPYNSIAHDMALVTVCALLPSVYSDKKACPFKSRRTEQERWEWYAVSAHLFLNNGESGSSTCLAGAFVLKLDDDQVRKLPEQEIKHSGHGYLLEQEKGKL</sequence>
<evidence type="ECO:0000256" key="8">
    <source>
        <dbReference type="ARBA" id="ARBA00022884"/>
    </source>
</evidence>
<keyword evidence="10" id="KW-0456">Lyase</keyword>
<dbReference type="GO" id="GO:0046872">
    <property type="term" value="F:metal ion binding"/>
    <property type="evidence" value="ECO:0007669"/>
    <property type="project" value="UniProtKB-UniRule"/>
</dbReference>
<keyword evidence="9 11" id="KW-0464">Manganese</keyword>
<evidence type="ECO:0000256" key="2">
    <source>
        <dbReference type="ARBA" id="ARBA00010168"/>
    </source>
</evidence>
<feature type="signal peptide" evidence="11">
    <location>
        <begin position="1"/>
        <end position="23"/>
    </location>
</feature>
<dbReference type="InterPro" id="IPR018998">
    <property type="entry name" value="EndoU_C"/>
</dbReference>
<evidence type="ECO:0000313" key="14">
    <source>
        <dbReference type="EMBL" id="KAI1713241.1"/>
    </source>
</evidence>
<dbReference type="PANTHER" id="PTHR12439:SF42">
    <property type="entry name" value="ENDORIBONUCLEASE-RELATED"/>
    <property type="match status" value="1"/>
</dbReference>
<evidence type="ECO:0000256" key="11">
    <source>
        <dbReference type="RuleBase" id="RU367085"/>
    </source>
</evidence>
<dbReference type="GO" id="GO:0004521">
    <property type="term" value="F:RNA endonuclease activity"/>
    <property type="evidence" value="ECO:0007669"/>
    <property type="project" value="UniProtKB-UniRule"/>
</dbReference>
<evidence type="ECO:0000256" key="9">
    <source>
        <dbReference type="ARBA" id="ARBA00023211"/>
    </source>
</evidence>
<feature type="region of interest" description="Disordered" evidence="12">
    <location>
        <begin position="104"/>
        <end position="124"/>
    </location>
</feature>
<gene>
    <name evidence="14" type="ORF">DdX_09316</name>
</gene>
<evidence type="ECO:0000256" key="10">
    <source>
        <dbReference type="ARBA" id="ARBA00023239"/>
    </source>
</evidence>
<dbReference type="AlphaFoldDB" id="A0AAD4R6F1"/>
<keyword evidence="7 11" id="KW-0378">Hydrolase</keyword>
<evidence type="ECO:0000256" key="12">
    <source>
        <dbReference type="SAM" id="MobiDB-lite"/>
    </source>
</evidence>
<dbReference type="GO" id="GO:0016829">
    <property type="term" value="F:lyase activity"/>
    <property type="evidence" value="ECO:0007669"/>
    <property type="project" value="UniProtKB-KW"/>
</dbReference>
<dbReference type="Proteomes" id="UP001201812">
    <property type="component" value="Unassembled WGS sequence"/>
</dbReference>
<dbReference type="EMBL" id="JAKKPZ010000016">
    <property type="protein sequence ID" value="KAI1713241.1"/>
    <property type="molecule type" value="Genomic_DNA"/>
</dbReference>
<dbReference type="GO" id="GO:0016787">
    <property type="term" value="F:hydrolase activity"/>
    <property type="evidence" value="ECO:0007669"/>
    <property type="project" value="UniProtKB-KW"/>
</dbReference>
<evidence type="ECO:0000256" key="4">
    <source>
        <dbReference type="ARBA" id="ARBA00022722"/>
    </source>
</evidence>
<keyword evidence="6 11" id="KW-0255">Endonuclease</keyword>
<evidence type="ECO:0000256" key="7">
    <source>
        <dbReference type="ARBA" id="ARBA00022801"/>
    </source>
</evidence>
<dbReference type="PANTHER" id="PTHR12439">
    <property type="entry name" value="PLACENTAL PROTEIN 11-RELATED"/>
    <property type="match status" value="1"/>
</dbReference>
<evidence type="ECO:0000256" key="1">
    <source>
        <dbReference type="ARBA" id="ARBA00001936"/>
    </source>
</evidence>
<feature type="domain" description="EndoU" evidence="13">
    <location>
        <begin position="156"/>
        <end position="473"/>
    </location>
</feature>
<keyword evidence="5 11" id="KW-0479">Metal-binding</keyword>
<dbReference type="SUPFAM" id="SSF142877">
    <property type="entry name" value="EndoU-like"/>
    <property type="match status" value="1"/>
</dbReference>
<comment type="similarity">
    <text evidence="2 11">Belongs to the ENDOU family.</text>
</comment>
<dbReference type="Pfam" id="PF09412">
    <property type="entry name" value="XendoU"/>
    <property type="match status" value="1"/>
</dbReference>
<feature type="region of interest" description="Disordered" evidence="12">
    <location>
        <begin position="36"/>
        <end position="90"/>
    </location>
</feature>
<keyword evidence="11" id="KW-0732">Signal</keyword>
<evidence type="ECO:0000313" key="15">
    <source>
        <dbReference type="Proteomes" id="UP001201812"/>
    </source>
</evidence>